<evidence type="ECO:0000313" key="2">
    <source>
        <dbReference type="EMBL" id="KAK7356327.1"/>
    </source>
</evidence>
<feature type="region of interest" description="Disordered" evidence="1">
    <location>
        <begin position="144"/>
        <end position="172"/>
    </location>
</feature>
<name>A0AAN9R1Y6_PHACN</name>
<keyword evidence="3" id="KW-1185">Reference proteome</keyword>
<feature type="compositionally biased region" description="Basic and acidic residues" evidence="1">
    <location>
        <begin position="144"/>
        <end position="162"/>
    </location>
</feature>
<sequence>MEENAEGTPDTTQMLMEMMEAMRKQNEERVEEFRRAQEEMRREGERAREMLEYLLRIQNHLQQRNEELEQRLDQQVMGRFEEGNEDDQDFQPFSEEILREPVPTGYVFPRMRTFAGKQDPGSTGRRKGGMRVLMGVLDLMREKGEVSGEEGDTIRQGDRIYQEGEVSGCHRG</sequence>
<reference evidence="2 3" key="1">
    <citation type="submission" date="2024-01" db="EMBL/GenBank/DDBJ databases">
        <title>The genomes of 5 underutilized Papilionoideae crops provide insights into root nodulation and disease resistanc.</title>
        <authorList>
            <person name="Jiang F."/>
        </authorList>
    </citation>
    <scope>NUCLEOTIDE SEQUENCE [LARGE SCALE GENOMIC DNA]</scope>
    <source>
        <strain evidence="2">JINMINGXINNONG_FW02</strain>
        <tissue evidence="2">Leaves</tissue>
    </source>
</reference>
<dbReference type="EMBL" id="JAYMYR010000006">
    <property type="protein sequence ID" value="KAK7356327.1"/>
    <property type="molecule type" value="Genomic_DNA"/>
</dbReference>
<accession>A0AAN9R1Y6</accession>
<organism evidence="2 3">
    <name type="scientific">Phaseolus coccineus</name>
    <name type="common">Scarlet runner bean</name>
    <name type="synonym">Phaseolus multiflorus</name>
    <dbReference type="NCBI Taxonomy" id="3886"/>
    <lineage>
        <taxon>Eukaryota</taxon>
        <taxon>Viridiplantae</taxon>
        <taxon>Streptophyta</taxon>
        <taxon>Embryophyta</taxon>
        <taxon>Tracheophyta</taxon>
        <taxon>Spermatophyta</taxon>
        <taxon>Magnoliopsida</taxon>
        <taxon>eudicotyledons</taxon>
        <taxon>Gunneridae</taxon>
        <taxon>Pentapetalae</taxon>
        <taxon>rosids</taxon>
        <taxon>fabids</taxon>
        <taxon>Fabales</taxon>
        <taxon>Fabaceae</taxon>
        <taxon>Papilionoideae</taxon>
        <taxon>50 kb inversion clade</taxon>
        <taxon>NPAAA clade</taxon>
        <taxon>indigoferoid/millettioid clade</taxon>
        <taxon>Phaseoleae</taxon>
        <taxon>Phaseolus</taxon>
    </lineage>
</organism>
<evidence type="ECO:0000313" key="3">
    <source>
        <dbReference type="Proteomes" id="UP001374584"/>
    </source>
</evidence>
<proteinExistence type="predicted"/>
<gene>
    <name evidence="2" type="ORF">VNO80_15596</name>
</gene>
<feature type="region of interest" description="Disordered" evidence="1">
    <location>
        <begin position="23"/>
        <end position="43"/>
    </location>
</feature>
<dbReference type="Proteomes" id="UP001374584">
    <property type="component" value="Unassembled WGS sequence"/>
</dbReference>
<evidence type="ECO:0000256" key="1">
    <source>
        <dbReference type="SAM" id="MobiDB-lite"/>
    </source>
</evidence>
<comment type="caution">
    <text evidence="2">The sequence shown here is derived from an EMBL/GenBank/DDBJ whole genome shotgun (WGS) entry which is preliminary data.</text>
</comment>
<protein>
    <submittedName>
        <fullName evidence="2">Uncharacterized protein</fullName>
    </submittedName>
</protein>
<dbReference type="AlphaFoldDB" id="A0AAN9R1Y6"/>